<gene>
    <name evidence="1" type="primary">Dgri\GH17075</name>
    <name evidence="1" type="ORF">Dgri_GH17075</name>
</gene>
<name>B4J015_DROGR</name>
<dbReference type="EMBL" id="CH916366">
    <property type="protein sequence ID" value="EDV97808.1"/>
    <property type="molecule type" value="Genomic_DNA"/>
</dbReference>
<reference evidence="1 2" key="1">
    <citation type="journal article" date="2007" name="Nature">
        <title>Evolution of genes and genomes on the Drosophila phylogeny.</title>
        <authorList>
            <consortium name="Drosophila 12 Genomes Consortium"/>
            <person name="Clark A.G."/>
            <person name="Eisen M.B."/>
            <person name="Smith D.R."/>
            <person name="Bergman C.M."/>
            <person name="Oliver B."/>
            <person name="Markow T.A."/>
            <person name="Kaufman T.C."/>
            <person name="Kellis M."/>
            <person name="Gelbart W."/>
            <person name="Iyer V.N."/>
            <person name="Pollard D.A."/>
            <person name="Sackton T.B."/>
            <person name="Larracuente A.M."/>
            <person name="Singh N.D."/>
            <person name="Abad J.P."/>
            <person name="Abt D.N."/>
            <person name="Adryan B."/>
            <person name="Aguade M."/>
            <person name="Akashi H."/>
            <person name="Anderson W.W."/>
            <person name="Aquadro C.F."/>
            <person name="Ardell D.H."/>
            <person name="Arguello R."/>
            <person name="Artieri C.G."/>
            <person name="Barbash D.A."/>
            <person name="Barker D."/>
            <person name="Barsanti P."/>
            <person name="Batterham P."/>
            <person name="Batzoglou S."/>
            <person name="Begun D."/>
            <person name="Bhutkar A."/>
            <person name="Blanco E."/>
            <person name="Bosak S.A."/>
            <person name="Bradley R.K."/>
            <person name="Brand A.D."/>
            <person name="Brent M.R."/>
            <person name="Brooks A.N."/>
            <person name="Brown R.H."/>
            <person name="Butlin R.K."/>
            <person name="Caggese C."/>
            <person name="Calvi B.R."/>
            <person name="Bernardo de Carvalho A."/>
            <person name="Caspi A."/>
            <person name="Castrezana S."/>
            <person name="Celniker S.E."/>
            <person name="Chang J.L."/>
            <person name="Chapple C."/>
            <person name="Chatterji S."/>
            <person name="Chinwalla A."/>
            <person name="Civetta A."/>
            <person name="Clifton S.W."/>
            <person name="Comeron J.M."/>
            <person name="Costello J.C."/>
            <person name="Coyne J.A."/>
            <person name="Daub J."/>
            <person name="David R.G."/>
            <person name="Delcher A.L."/>
            <person name="Delehaunty K."/>
            <person name="Do C.B."/>
            <person name="Ebling H."/>
            <person name="Edwards K."/>
            <person name="Eickbush T."/>
            <person name="Evans J.D."/>
            <person name="Filipski A."/>
            <person name="Findeiss S."/>
            <person name="Freyhult E."/>
            <person name="Fulton L."/>
            <person name="Fulton R."/>
            <person name="Garcia A.C."/>
            <person name="Gardiner A."/>
            <person name="Garfield D.A."/>
            <person name="Garvin B.E."/>
            <person name="Gibson G."/>
            <person name="Gilbert D."/>
            <person name="Gnerre S."/>
            <person name="Godfrey J."/>
            <person name="Good R."/>
            <person name="Gotea V."/>
            <person name="Gravely B."/>
            <person name="Greenberg A.J."/>
            <person name="Griffiths-Jones S."/>
            <person name="Gross S."/>
            <person name="Guigo R."/>
            <person name="Gustafson E.A."/>
            <person name="Haerty W."/>
            <person name="Hahn M.W."/>
            <person name="Halligan D.L."/>
            <person name="Halpern A.L."/>
            <person name="Halter G.M."/>
            <person name="Han M.V."/>
            <person name="Heger A."/>
            <person name="Hillier L."/>
            <person name="Hinrichs A.S."/>
            <person name="Holmes I."/>
            <person name="Hoskins R.A."/>
            <person name="Hubisz M.J."/>
            <person name="Hultmark D."/>
            <person name="Huntley M.A."/>
            <person name="Jaffe D.B."/>
            <person name="Jagadeeshan S."/>
            <person name="Jeck W.R."/>
            <person name="Johnson J."/>
            <person name="Jones C.D."/>
            <person name="Jordan W.C."/>
            <person name="Karpen G.H."/>
            <person name="Kataoka E."/>
            <person name="Keightley P.D."/>
            <person name="Kheradpour P."/>
            <person name="Kirkness E.F."/>
            <person name="Koerich L.B."/>
            <person name="Kristiansen K."/>
            <person name="Kudrna D."/>
            <person name="Kulathinal R.J."/>
            <person name="Kumar S."/>
            <person name="Kwok R."/>
            <person name="Lander E."/>
            <person name="Langley C.H."/>
            <person name="Lapoint R."/>
            <person name="Lazzaro B.P."/>
            <person name="Lee S.J."/>
            <person name="Levesque L."/>
            <person name="Li R."/>
            <person name="Lin C.F."/>
            <person name="Lin M.F."/>
            <person name="Lindblad-Toh K."/>
            <person name="Llopart A."/>
            <person name="Long M."/>
            <person name="Low L."/>
            <person name="Lozovsky E."/>
            <person name="Lu J."/>
            <person name="Luo M."/>
            <person name="Machado C.A."/>
            <person name="Makalowski W."/>
            <person name="Marzo M."/>
            <person name="Matsuda M."/>
            <person name="Matzkin L."/>
            <person name="McAllister B."/>
            <person name="McBride C.S."/>
            <person name="McKernan B."/>
            <person name="McKernan K."/>
            <person name="Mendez-Lago M."/>
            <person name="Minx P."/>
            <person name="Mollenhauer M.U."/>
            <person name="Montooth K."/>
            <person name="Mount S.M."/>
            <person name="Mu X."/>
            <person name="Myers E."/>
            <person name="Negre B."/>
            <person name="Newfeld S."/>
            <person name="Nielsen R."/>
            <person name="Noor M.A."/>
            <person name="O'Grady P."/>
            <person name="Pachter L."/>
            <person name="Papaceit M."/>
            <person name="Parisi M.J."/>
            <person name="Parisi M."/>
            <person name="Parts L."/>
            <person name="Pedersen J.S."/>
            <person name="Pesole G."/>
            <person name="Phillippy A.M."/>
            <person name="Ponting C.P."/>
            <person name="Pop M."/>
            <person name="Porcelli D."/>
            <person name="Powell J.R."/>
            <person name="Prohaska S."/>
            <person name="Pruitt K."/>
            <person name="Puig M."/>
            <person name="Quesneville H."/>
            <person name="Ram K.R."/>
            <person name="Rand D."/>
            <person name="Rasmussen M.D."/>
            <person name="Reed L.K."/>
            <person name="Reenan R."/>
            <person name="Reily A."/>
            <person name="Remington K.A."/>
            <person name="Rieger T.T."/>
            <person name="Ritchie M.G."/>
            <person name="Robin C."/>
            <person name="Rogers Y.H."/>
            <person name="Rohde C."/>
            <person name="Rozas J."/>
            <person name="Rubenfield M.J."/>
            <person name="Ruiz A."/>
            <person name="Russo S."/>
            <person name="Salzberg S.L."/>
            <person name="Sanchez-Gracia A."/>
            <person name="Saranga D.J."/>
            <person name="Sato H."/>
            <person name="Schaeffer S.W."/>
            <person name="Schatz M.C."/>
            <person name="Schlenke T."/>
            <person name="Schwartz R."/>
            <person name="Segarra C."/>
            <person name="Singh R.S."/>
            <person name="Sirot L."/>
            <person name="Sirota M."/>
            <person name="Sisneros N.B."/>
            <person name="Smith C.D."/>
            <person name="Smith T.F."/>
            <person name="Spieth J."/>
            <person name="Stage D.E."/>
            <person name="Stark A."/>
            <person name="Stephan W."/>
            <person name="Strausberg R.L."/>
            <person name="Strempel S."/>
            <person name="Sturgill D."/>
            <person name="Sutton G."/>
            <person name="Sutton G.G."/>
            <person name="Tao W."/>
            <person name="Teichmann S."/>
            <person name="Tobari Y.N."/>
            <person name="Tomimura Y."/>
            <person name="Tsolas J.M."/>
            <person name="Valente V.L."/>
            <person name="Venter E."/>
            <person name="Venter J.C."/>
            <person name="Vicario S."/>
            <person name="Vieira F.G."/>
            <person name="Vilella A.J."/>
            <person name="Villasante A."/>
            <person name="Walenz B."/>
            <person name="Wang J."/>
            <person name="Wasserman M."/>
            <person name="Watts T."/>
            <person name="Wilson D."/>
            <person name="Wilson R.K."/>
            <person name="Wing R.A."/>
            <person name="Wolfner M.F."/>
            <person name="Wong A."/>
            <person name="Wong G.K."/>
            <person name="Wu C.I."/>
            <person name="Wu G."/>
            <person name="Yamamoto D."/>
            <person name="Yang H.P."/>
            <person name="Yang S.P."/>
            <person name="Yorke J.A."/>
            <person name="Yoshida K."/>
            <person name="Zdobnov E."/>
            <person name="Zhang P."/>
            <person name="Zhang Y."/>
            <person name="Zimin A.V."/>
            <person name="Baldwin J."/>
            <person name="Abdouelleil A."/>
            <person name="Abdulkadir J."/>
            <person name="Abebe A."/>
            <person name="Abera B."/>
            <person name="Abreu J."/>
            <person name="Acer S.C."/>
            <person name="Aftuck L."/>
            <person name="Alexander A."/>
            <person name="An P."/>
            <person name="Anderson E."/>
            <person name="Anderson S."/>
            <person name="Arachi H."/>
            <person name="Azer M."/>
            <person name="Bachantsang P."/>
            <person name="Barry A."/>
            <person name="Bayul T."/>
            <person name="Berlin A."/>
            <person name="Bessette D."/>
            <person name="Bloom T."/>
            <person name="Blye J."/>
            <person name="Boguslavskiy L."/>
            <person name="Bonnet C."/>
            <person name="Boukhgalter B."/>
            <person name="Bourzgui I."/>
            <person name="Brown A."/>
            <person name="Cahill P."/>
            <person name="Channer S."/>
            <person name="Cheshatsang Y."/>
            <person name="Chuda L."/>
            <person name="Citroen M."/>
            <person name="Collymore A."/>
            <person name="Cooke P."/>
            <person name="Costello M."/>
            <person name="D'Aco K."/>
            <person name="Daza R."/>
            <person name="De Haan G."/>
            <person name="DeGray S."/>
            <person name="DeMaso C."/>
            <person name="Dhargay N."/>
            <person name="Dooley K."/>
            <person name="Dooley E."/>
            <person name="Doricent M."/>
            <person name="Dorje P."/>
            <person name="Dorjee K."/>
            <person name="Dupes A."/>
            <person name="Elong R."/>
            <person name="Falk J."/>
            <person name="Farina A."/>
            <person name="Faro S."/>
            <person name="Ferguson D."/>
            <person name="Fisher S."/>
            <person name="Foley C.D."/>
            <person name="Franke A."/>
            <person name="Friedrich D."/>
            <person name="Gadbois L."/>
            <person name="Gearin G."/>
            <person name="Gearin C.R."/>
            <person name="Giannoukos G."/>
            <person name="Goode T."/>
            <person name="Graham J."/>
            <person name="Grandbois E."/>
            <person name="Grewal S."/>
            <person name="Gyaltsen K."/>
            <person name="Hafez N."/>
            <person name="Hagos B."/>
            <person name="Hall J."/>
            <person name="Henson C."/>
            <person name="Hollinger A."/>
            <person name="Honan T."/>
            <person name="Huard M.D."/>
            <person name="Hughes L."/>
            <person name="Hurhula B."/>
            <person name="Husby M.E."/>
            <person name="Kamat A."/>
            <person name="Kanga B."/>
            <person name="Kashin S."/>
            <person name="Khazanovich D."/>
            <person name="Kisner P."/>
            <person name="Lance K."/>
            <person name="Lara M."/>
            <person name="Lee W."/>
            <person name="Lennon N."/>
            <person name="Letendre F."/>
            <person name="LeVine R."/>
            <person name="Lipovsky A."/>
            <person name="Liu X."/>
            <person name="Liu J."/>
            <person name="Liu S."/>
            <person name="Lokyitsang T."/>
            <person name="Lokyitsang Y."/>
            <person name="Lubonja R."/>
            <person name="Lui A."/>
            <person name="MacDonald P."/>
            <person name="Magnisalis V."/>
            <person name="Maru K."/>
            <person name="Matthews C."/>
            <person name="McCusker W."/>
            <person name="McDonough S."/>
            <person name="Mehta T."/>
            <person name="Meldrim J."/>
            <person name="Meneus L."/>
            <person name="Mihai O."/>
            <person name="Mihalev A."/>
            <person name="Mihova T."/>
            <person name="Mittelman R."/>
            <person name="Mlenga V."/>
            <person name="Montmayeur A."/>
            <person name="Mulrain L."/>
            <person name="Navidi A."/>
            <person name="Naylor J."/>
            <person name="Negash T."/>
            <person name="Nguyen T."/>
            <person name="Nguyen N."/>
            <person name="Nicol R."/>
            <person name="Norbu C."/>
            <person name="Norbu N."/>
            <person name="Novod N."/>
            <person name="O'Neill B."/>
            <person name="Osman S."/>
            <person name="Markiewicz E."/>
            <person name="Oyono O.L."/>
            <person name="Patti C."/>
            <person name="Phunkhang P."/>
            <person name="Pierre F."/>
            <person name="Priest M."/>
            <person name="Raghuraman S."/>
            <person name="Rege F."/>
            <person name="Reyes R."/>
            <person name="Rise C."/>
            <person name="Rogov P."/>
            <person name="Ross K."/>
            <person name="Ryan E."/>
            <person name="Settipalli S."/>
            <person name="Shea T."/>
            <person name="Sherpa N."/>
            <person name="Shi L."/>
            <person name="Shih D."/>
            <person name="Sparrow T."/>
            <person name="Spaulding J."/>
            <person name="Stalker J."/>
            <person name="Stange-Thomann N."/>
            <person name="Stavropoulos S."/>
            <person name="Stone C."/>
            <person name="Strader C."/>
            <person name="Tesfaye S."/>
            <person name="Thomson T."/>
            <person name="Thoulutsang Y."/>
            <person name="Thoulutsang D."/>
            <person name="Topham K."/>
            <person name="Topping I."/>
            <person name="Tsamla T."/>
            <person name="Vassiliev H."/>
            <person name="Vo A."/>
            <person name="Wangchuk T."/>
            <person name="Wangdi T."/>
            <person name="Weiand M."/>
            <person name="Wilkinson J."/>
            <person name="Wilson A."/>
            <person name="Yadav S."/>
            <person name="Young G."/>
            <person name="Yu Q."/>
            <person name="Zembek L."/>
            <person name="Zhong D."/>
            <person name="Zimmer A."/>
            <person name="Zwirko Z."/>
            <person name="Jaffe D.B."/>
            <person name="Alvarez P."/>
            <person name="Brockman W."/>
            <person name="Butler J."/>
            <person name="Chin C."/>
            <person name="Gnerre S."/>
            <person name="Grabherr M."/>
            <person name="Kleber M."/>
            <person name="Mauceli E."/>
            <person name="MacCallum I."/>
        </authorList>
    </citation>
    <scope>NUCLEOTIDE SEQUENCE [LARGE SCALE GENOMIC DNA]</scope>
    <source>
        <strain evidence="2">Tucson 15287-2541.00</strain>
    </source>
</reference>
<proteinExistence type="predicted"/>
<dbReference type="AlphaFoldDB" id="B4J015"/>
<dbReference type="InParanoid" id="B4J015"/>
<protein>
    <submittedName>
        <fullName evidence="1">GH17075</fullName>
    </submittedName>
</protein>
<dbReference type="HOGENOM" id="CLU_2544961_0_0_1"/>
<accession>B4J015</accession>
<evidence type="ECO:0000313" key="1">
    <source>
        <dbReference type="EMBL" id="EDV97808.1"/>
    </source>
</evidence>
<evidence type="ECO:0000313" key="2">
    <source>
        <dbReference type="Proteomes" id="UP000001070"/>
    </source>
</evidence>
<dbReference type="Proteomes" id="UP000001070">
    <property type="component" value="Unassembled WGS sequence"/>
</dbReference>
<keyword evidence="2" id="KW-1185">Reference proteome</keyword>
<organism evidence="2">
    <name type="scientific">Drosophila grimshawi</name>
    <name type="common">Hawaiian fruit fly</name>
    <name type="synonym">Idiomyia grimshawi</name>
    <dbReference type="NCBI Taxonomy" id="7222"/>
    <lineage>
        <taxon>Eukaryota</taxon>
        <taxon>Metazoa</taxon>
        <taxon>Ecdysozoa</taxon>
        <taxon>Arthropoda</taxon>
        <taxon>Hexapoda</taxon>
        <taxon>Insecta</taxon>
        <taxon>Pterygota</taxon>
        <taxon>Neoptera</taxon>
        <taxon>Endopterygota</taxon>
        <taxon>Diptera</taxon>
        <taxon>Brachycera</taxon>
        <taxon>Muscomorpha</taxon>
        <taxon>Ephydroidea</taxon>
        <taxon>Drosophilidae</taxon>
        <taxon>Drosophila</taxon>
        <taxon>Hawaiian Drosophila</taxon>
    </lineage>
</organism>
<sequence length="83" mass="9103">MCAFCTLTHSIWLQGLSMSSILCSSIKAKFLPFARVERVKSNESNSLQLACDLDTNAQKINLAGEVFRNGDGTPHVFQAELKA</sequence>